<evidence type="ECO:0000313" key="1">
    <source>
        <dbReference type="Proteomes" id="UP000095283"/>
    </source>
</evidence>
<evidence type="ECO:0000313" key="2">
    <source>
        <dbReference type="WBParaSite" id="Hba_07199"/>
    </source>
</evidence>
<organism evidence="1 2">
    <name type="scientific">Heterorhabditis bacteriophora</name>
    <name type="common">Entomopathogenic nematode worm</name>
    <dbReference type="NCBI Taxonomy" id="37862"/>
    <lineage>
        <taxon>Eukaryota</taxon>
        <taxon>Metazoa</taxon>
        <taxon>Ecdysozoa</taxon>
        <taxon>Nematoda</taxon>
        <taxon>Chromadorea</taxon>
        <taxon>Rhabditida</taxon>
        <taxon>Rhabditina</taxon>
        <taxon>Rhabditomorpha</taxon>
        <taxon>Strongyloidea</taxon>
        <taxon>Heterorhabditidae</taxon>
        <taxon>Heterorhabditis</taxon>
    </lineage>
</organism>
<dbReference type="InterPro" id="IPR027417">
    <property type="entry name" value="P-loop_NTPase"/>
</dbReference>
<protein>
    <submittedName>
        <fullName evidence="2">ABC transmembrane type-1 domain-containing protein</fullName>
    </submittedName>
</protein>
<dbReference type="Proteomes" id="UP000095283">
    <property type="component" value="Unplaced"/>
</dbReference>
<dbReference type="AlphaFoldDB" id="A0A1I7WPX2"/>
<accession>A0A1I7WPX2</accession>
<dbReference type="SUPFAM" id="SSF52540">
    <property type="entry name" value="P-loop containing nucleoside triphosphate hydrolases"/>
    <property type="match status" value="1"/>
</dbReference>
<dbReference type="WBParaSite" id="Hba_07199">
    <property type="protein sequence ID" value="Hba_07199"/>
    <property type="gene ID" value="Hba_07199"/>
</dbReference>
<dbReference type="Gene3D" id="3.40.50.300">
    <property type="entry name" value="P-loop containing nucleotide triphosphate hydrolases"/>
    <property type="match status" value="1"/>
</dbReference>
<proteinExistence type="predicted"/>
<sequence length="94" mass="10877">MKSEAESKVIKEVFREATVLLIAHRLENVYSLDRVLMMDGGKVSFIFLVFMPSNDYESFYLKIIFKFSATAIVHNNNKACRQDLLFVHTVIMNV</sequence>
<name>A0A1I7WPX2_HETBA</name>
<keyword evidence="1" id="KW-1185">Reference proteome</keyword>
<reference evidence="2" key="1">
    <citation type="submission" date="2016-11" db="UniProtKB">
        <authorList>
            <consortium name="WormBaseParasite"/>
        </authorList>
    </citation>
    <scope>IDENTIFICATION</scope>
</reference>